<dbReference type="AlphaFoldDB" id="A0A0F9GB72"/>
<evidence type="ECO:0000313" key="1">
    <source>
        <dbReference type="EMBL" id="KKL96003.1"/>
    </source>
</evidence>
<name>A0A0F9GB72_9ZZZZ</name>
<reference evidence="1" key="1">
    <citation type="journal article" date="2015" name="Nature">
        <title>Complex archaea that bridge the gap between prokaryotes and eukaryotes.</title>
        <authorList>
            <person name="Spang A."/>
            <person name="Saw J.H."/>
            <person name="Jorgensen S.L."/>
            <person name="Zaremba-Niedzwiedzka K."/>
            <person name="Martijn J."/>
            <person name="Lind A.E."/>
            <person name="van Eijk R."/>
            <person name="Schleper C."/>
            <person name="Guy L."/>
            <person name="Ettema T.J."/>
        </authorList>
    </citation>
    <scope>NUCLEOTIDE SEQUENCE</scope>
</reference>
<comment type="caution">
    <text evidence="1">The sequence shown here is derived from an EMBL/GenBank/DDBJ whole genome shotgun (WGS) entry which is preliminary data.</text>
</comment>
<protein>
    <submittedName>
        <fullName evidence="1">Uncharacterized protein</fullName>
    </submittedName>
</protein>
<sequence>MMKAYFRPDASVVVKFEEGDSIPAGVGIIVDLNGLVKRPDYTHMVPVKTTTLLRAMSGIVEPSQKTGKAS</sequence>
<dbReference type="EMBL" id="LAZR01018544">
    <property type="protein sequence ID" value="KKL96003.1"/>
    <property type="molecule type" value="Genomic_DNA"/>
</dbReference>
<organism evidence="1">
    <name type="scientific">marine sediment metagenome</name>
    <dbReference type="NCBI Taxonomy" id="412755"/>
    <lineage>
        <taxon>unclassified sequences</taxon>
        <taxon>metagenomes</taxon>
        <taxon>ecological metagenomes</taxon>
    </lineage>
</organism>
<proteinExistence type="predicted"/>
<gene>
    <name evidence="1" type="ORF">LCGC14_1848780</name>
</gene>
<accession>A0A0F9GB72</accession>